<dbReference type="Pfam" id="PF06004">
    <property type="entry name" value="DUF903"/>
    <property type="match status" value="1"/>
</dbReference>
<evidence type="ECO:0000256" key="4">
    <source>
        <dbReference type="ARBA" id="ARBA00023139"/>
    </source>
</evidence>
<keyword evidence="2 6" id="KW-0732">Signal</keyword>
<evidence type="ECO:0000313" key="8">
    <source>
        <dbReference type="EMBL" id="CDF83325.1"/>
    </source>
</evidence>
<reference evidence="8 9" key="1">
    <citation type="submission" date="2013-03" db="EMBL/GenBank/DDBJ databases">
        <authorList>
            <person name="Linke B."/>
        </authorList>
    </citation>
    <scope>NUCLEOTIDE SEQUENCE [LARGE SCALE GENOMIC DNA]</scope>
    <source>
        <strain evidence="8 9">B13</strain>
    </source>
</reference>
<keyword evidence="1" id="KW-1003">Cell membrane</keyword>
<dbReference type="SUPFAM" id="SSF50182">
    <property type="entry name" value="Sm-like ribonucleoproteins"/>
    <property type="match status" value="1"/>
</dbReference>
<dbReference type="AlphaFoldDB" id="A0A024HE31"/>
<keyword evidence="3" id="KW-0472">Membrane</keyword>
<reference evidence="8 9" key="2">
    <citation type="submission" date="2014-05" db="EMBL/GenBank/DDBJ databases">
        <title>Genome sequence of the 3-chlorobenzoate degrading bacterium Pseudomonas knackmussii B13 shows multiple evidence for horizontal gene transfer.</title>
        <authorList>
            <person name="Miyazaki R."/>
            <person name="Bertelli C."/>
            <person name="Falquet L."/>
            <person name="Robinson-Rechavi M."/>
            <person name="Gharib W."/>
            <person name="Roy S."/>
            <person name="Van der Meer J.R."/>
        </authorList>
    </citation>
    <scope>NUCLEOTIDE SEQUENCE [LARGE SCALE GENOMIC DNA]</scope>
    <source>
        <strain evidence="8 9">B13</strain>
    </source>
</reference>
<evidence type="ECO:0000256" key="3">
    <source>
        <dbReference type="ARBA" id="ARBA00023136"/>
    </source>
</evidence>
<dbReference type="EMBL" id="HG322950">
    <property type="protein sequence ID" value="CDF83325.1"/>
    <property type="molecule type" value="Genomic_DNA"/>
</dbReference>
<dbReference type="PANTHER" id="PTHR37011:SF1">
    <property type="entry name" value="POT FAMILY PEPTIDE TRANSPORT PROTEIN"/>
    <property type="match status" value="1"/>
</dbReference>
<protein>
    <submittedName>
        <fullName evidence="8">Hypothetical secreted protein</fullName>
    </submittedName>
</protein>
<dbReference type="HOGENOM" id="CLU_182841_0_0_6"/>
<dbReference type="InterPro" id="IPR010920">
    <property type="entry name" value="LSM_dom_sf"/>
</dbReference>
<dbReference type="PATRIC" id="fig|1301098.3.peg.1963"/>
<evidence type="ECO:0000259" key="7">
    <source>
        <dbReference type="Pfam" id="PF06004"/>
    </source>
</evidence>
<evidence type="ECO:0000256" key="6">
    <source>
        <dbReference type="SAM" id="SignalP"/>
    </source>
</evidence>
<dbReference type="RefSeq" id="WP_043251217.1">
    <property type="nucleotide sequence ID" value="NZ_HG322950.1"/>
</dbReference>
<keyword evidence="9" id="KW-1185">Reference proteome</keyword>
<dbReference type="Gene3D" id="2.30.30.100">
    <property type="match status" value="1"/>
</dbReference>
<evidence type="ECO:0000256" key="2">
    <source>
        <dbReference type="ARBA" id="ARBA00022729"/>
    </source>
</evidence>
<dbReference type="eggNOG" id="ENOG50333U0">
    <property type="taxonomic scope" value="Bacteria"/>
</dbReference>
<dbReference type="PROSITE" id="PS51257">
    <property type="entry name" value="PROKAR_LIPOPROTEIN"/>
    <property type="match status" value="1"/>
</dbReference>
<evidence type="ECO:0000313" key="9">
    <source>
        <dbReference type="Proteomes" id="UP000025241"/>
    </source>
</evidence>
<dbReference type="STRING" id="1301098.PKB_1975"/>
<gene>
    <name evidence="8" type="ORF">PKB_1975</name>
</gene>
<name>A0A024HE31_PSEKB</name>
<dbReference type="OrthoDB" id="6520455at2"/>
<accession>A0A024HE31</accession>
<evidence type="ECO:0000256" key="1">
    <source>
        <dbReference type="ARBA" id="ARBA00022475"/>
    </source>
</evidence>
<keyword evidence="4" id="KW-0564">Palmitate</keyword>
<dbReference type="NCBIfam" id="NF033216">
    <property type="entry name" value="lipo_YgdI_YgdR"/>
    <property type="match status" value="1"/>
</dbReference>
<feature type="domain" description="Lipoprotein YgdI/YgdR-like SH3-like" evidence="7">
    <location>
        <begin position="21"/>
        <end position="68"/>
    </location>
</feature>
<dbReference type="Proteomes" id="UP000025241">
    <property type="component" value="Chromosome I"/>
</dbReference>
<dbReference type="PANTHER" id="PTHR37011">
    <property type="entry name" value="POT FAMILY PEPTIDE TRANSPORT PROTEIN-RELATED"/>
    <property type="match status" value="1"/>
</dbReference>
<evidence type="ECO:0000256" key="5">
    <source>
        <dbReference type="ARBA" id="ARBA00023288"/>
    </source>
</evidence>
<sequence>MKAHLLLAACLLALSACSSHYIITTADGQMITTDNKPRVDKDSGMVRFEDSEGKEQMIPQTQIRQIIER</sequence>
<proteinExistence type="predicted"/>
<feature type="chain" id="PRO_5001529921" evidence="6">
    <location>
        <begin position="22"/>
        <end position="69"/>
    </location>
</feature>
<dbReference type="KEGG" id="pkc:PKB_1975"/>
<feature type="signal peptide" evidence="6">
    <location>
        <begin position="1"/>
        <end position="21"/>
    </location>
</feature>
<keyword evidence="5" id="KW-0449">Lipoprotein</keyword>
<dbReference type="InterPro" id="IPR047807">
    <property type="entry name" value="YgdI/YgdR-like_SH3-like"/>
</dbReference>
<dbReference type="InterPro" id="IPR010305">
    <property type="entry name" value="YgdI/YgdR-like"/>
</dbReference>
<organism evidence="8 9">
    <name type="scientific">Pseudomonas knackmussii (strain DSM 6978 / CCUG 54928 / LMG 23759 / B13)</name>
    <dbReference type="NCBI Taxonomy" id="1301098"/>
    <lineage>
        <taxon>Bacteria</taxon>
        <taxon>Pseudomonadati</taxon>
        <taxon>Pseudomonadota</taxon>
        <taxon>Gammaproteobacteria</taxon>
        <taxon>Pseudomonadales</taxon>
        <taxon>Pseudomonadaceae</taxon>
        <taxon>Pseudomonas</taxon>
    </lineage>
</organism>